<comment type="similarity">
    <text evidence="2">Belongs to the peptidase U48 family.</text>
</comment>
<evidence type="ECO:0000313" key="13">
    <source>
        <dbReference type="EMBL" id="KAL0576163.1"/>
    </source>
</evidence>
<comment type="catalytic activity">
    <reaction evidence="9">
        <text>Hydrolyzes the peptide bond -P2-(S-farnesyl or geranylgeranyl)C-P1'-P2'-P3'-COOH where P1' and P2' are amino acids with aliphatic sidechains and P3' is any C-terminal residue.</text>
        <dbReference type="EC" id="3.4.26.1"/>
    </reaction>
</comment>
<feature type="domain" description="CAAX prenyl protease 2/Lysostaphin resistance protein A-like" evidence="12">
    <location>
        <begin position="173"/>
        <end position="281"/>
    </location>
</feature>
<evidence type="ECO:0000256" key="2">
    <source>
        <dbReference type="ARBA" id="ARBA00006897"/>
    </source>
</evidence>
<evidence type="ECO:0000259" key="12">
    <source>
        <dbReference type="Pfam" id="PF02517"/>
    </source>
</evidence>
<evidence type="ECO:0000256" key="7">
    <source>
        <dbReference type="ARBA" id="ARBA00022989"/>
    </source>
</evidence>
<sequence length="332" mass="36960">MPPVELAHLTSPQAYVLGLSLTFIYVGSLYVSKNARLSFSSKSSSTGGHRLREANERWRDDPDVIRARITAVTIATALCTLLVWIVVWRTVYGENSESVALAGKHALQLMGITSSHPFSWSITPSELWNNISPYLLAPLLFLGPLYAQFLVITHPKRTWSLSTHLRSTYMNIQGLRNCIIAPITEEVVFRACIVAVYHLGRISRNKMIWLGPLNFGVAHLHHAWDIYNRFGRTGRALKQAALTTLFQLGYTTLFGAFCTFVYLRTASLYPVVFAHAFCNVMGFPDFNGDARIGTQNNRGLVVKAAYLIGLVGFGFALSTWTQGSAQASLLWK</sequence>
<organism evidence="13 14">
    <name type="scientific">Marasmius crinis-equi</name>
    <dbReference type="NCBI Taxonomy" id="585013"/>
    <lineage>
        <taxon>Eukaryota</taxon>
        <taxon>Fungi</taxon>
        <taxon>Dikarya</taxon>
        <taxon>Basidiomycota</taxon>
        <taxon>Agaricomycotina</taxon>
        <taxon>Agaricomycetes</taxon>
        <taxon>Agaricomycetidae</taxon>
        <taxon>Agaricales</taxon>
        <taxon>Marasmiineae</taxon>
        <taxon>Marasmiaceae</taxon>
        <taxon>Marasmius</taxon>
    </lineage>
</organism>
<keyword evidence="5" id="KW-0378">Hydrolase</keyword>
<keyword evidence="7 11" id="KW-1133">Transmembrane helix</keyword>
<dbReference type="InterPro" id="IPR003675">
    <property type="entry name" value="Rce1/LyrA-like_dom"/>
</dbReference>
<feature type="transmembrane region" description="Helical" evidence="11">
    <location>
        <begin position="67"/>
        <end position="87"/>
    </location>
</feature>
<feature type="transmembrane region" description="Helical" evidence="11">
    <location>
        <begin position="300"/>
        <end position="320"/>
    </location>
</feature>
<feature type="transmembrane region" description="Helical" evidence="11">
    <location>
        <begin position="12"/>
        <end position="32"/>
    </location>
</feature>
<feature type="transmembrane region" description="Helical" evidence="11">
    <location>
        <begin position="240"/>
        <end position="262"/>
    </location>
</feature>
<dbReference type="GO" id="GO:0006508">
    <property type="term" value="P:proteolysis"/>
    <property type="evidence" value="ECO:0007669"/>
    <property type="project" value="UniProtKB-KW"/>
</dbReference>
<dbReference type="InterPro" id="IPR039731">
    <property type="entry name" value="Rce1"/>
</dbReference>
<accession>A0ABR3FL81</accession>
<evidence type="ECO:0000256" key="9">
    <source>
        <dbReference type="ARBA" id="ARBA00047280"/>
    </source>
</evidence>
<keyword evidence="3 13" id="KW-0645">Protease</keyword>
<evidence type="ECO:0000256" key="8">
    <source>
        <dbReference type="ARBA" id="ARBA00023136"/>
    </source>
</evidence>
<dbReference type="EC" id="3.4.26.1" evidence="10"/>
<evidence type="ECO:0000256" key="3">
    <source>
        <dbReference type="ARBA" id="ARBA00022670"/>
    </source>
</evidence>
<evidence type="ECO:0000256" key="10">
    <source>
        <dbReference type="ARBA" id="ARBA00049729"/>
    </source>
</evidence>
<dbReference type="Pfam" id="PF02517">
    <property type="entry name" value="Rce1-like"/>
    <property type="match status" value="1"/>
</dbReference>
<evidence type="ECO:0000256" key="11">
    <source>
        <dbReference type="SAM" id="Phobius"/>
    </source>
</evidence>
<keyword evidence="6" id="KW-0256">Endoplasmic reticulum</keyword>
<evidence type="ECO:0000256" key="1">
    <source>
        <dbReference type="ARBA" id="ARBA00004477"/>
    </source>
</evidence>
<keyword evidence="14" id="KW-1185">Reference proteome</keyword>
<protein>
    <recommendedName>
        <fullName evidence="10">intramembrane prenyl-peptidase Rce1</fullName>
        <ecNumber evidence="10">3.4.26.1</ecNumber>
    </recommendedName>
</protein>
<evidence type="ECO:0000256" key="5">
    <source>
        <dbReference type="ARBA" id="ARBA00022801"/>
    </source>
</evidence>
<dbReference type="PANTHER" id="PTHR13046:SF0">
    <property type="entry name" value="CAAX PRENYL PROTEASE 2"/>
    <property type="match status" value="1"/>
</dbReference>
<comment type="caution">
    <text evidence="13">The sequence shown here is derived from an EMBL/GenBank/DDBJ whole genome shotgun (WGS) entry which is preliminary data.</text>
</comment>
<proteinExistence type="inferred from homology"/>
<name>A0ABR3FL81_9AGAR</name>
<dbReference type="GO" id="GO:0008233">
    <property type="term" value="F:peptidase activity"/>
    <property type="evidence" value="ECO:0007669"/>
    <property type="project" value="UniProtKB-KW"/>
</dbReference>
<comment type="subcellular location">
    <subcellularLocation>
        <location evidence="1">Endoplasmic reticulum membrane</location>
        <topology evidence="1">Multi-pass membrane protein</topology>
    </subcellularLocation>
</comment>
<keyword evidence="8 11" id="KW-0472">Membrane</keyword>
<evidence type="ECO:0000256" key="4">
    <source>
        <dbReference type="ARBA" id="ARBA00022692"/>
    </source>
</evidence>
<feature type="transmembrane region" description="Helical" evidence="11">
    <location>
        <begin position="131"/>
        <end position="152"/>
    </location>
</feature>
<dbReference type="PANTHER" id="PTHR13046">
    <property type="entry name" value="PROTEASE U48 CAAX PRENYL PROTEASE RCE1"/>
    <property type="match status" value="1"/>
</dbReference>
<evidence type="ECO:0000313" key="14">
    <source>
        <dbReference type="Proteomes" id="UP001465976"/>
    </source>
</evidence>
<dbReference type="Proteomes" id="UP001465976">
    <property type="component" value="Unassembled WGS sequence"/>
</dbReference>
<keyword evidence="4 11" id="KW-0812">Transmembrane</keyword>
<reference evidence="13 14" key="1">
    <citation type="submission" date="2024-02" db="EMBL/GenBank/DDBJ databases">
        <title>A draft genome for the cacao thread blight pathogen Marasmius crinis-equi.</title>
        <authorList>
            <person name="Cohen S.P."/>
            <person name="Baruah I.K."/>
            <person name="Amoako-Attah I."/>
            <person name="Bukari Y."/>
            <person name="Meinhardt L.W."/>
            <person name="Bailey B.A."/>
        </authorList>
    </citation>
    <scope>NUCLEOTIDE SEQUENCE [LARGE SCALE GENOMIC DNA]</scope>
    <source>
        <strain evidence="13 14">GH-76</strain>
    </source>
</reference>
<gene>
    <name evidence="13" type="primary">RCE1</name>
    <name evidence="13" type="ORF">V5O48_005804</name>
</gene>
<dbReference type="EMBL" id="JBAHYK010000242">
    <property type="protein sequence ID" value="KAL0576163.1"/>
    <property type="molecule type" value="Genomic_DNA"/>
</dbReference>
<evidence type="ECO:0000256" key="6">
    <source>
        <dbReference type="ARBA" id="ARBA00022824"/>
    </source>
</evidence>